<protein>
    <submittedName>
        <fullName evidence="3">Uncharacterized protein</fullName>
    </submittedName>
</protein>
<dbReference type="Proteomes" id="UP000216913">
    <property type="component" value="Unassembled WGS sequence"/>
</dbReference>
<sequence length="389" mass="43269">MSSPLLSTPERADHGGIRIDSADAASAALALQQAGQFVRALDLAAWVSVTQQDGAPGVRIQAMPAFASRYLPDGDTTGLAEALKLRTDTVEADLDREIVLAMLACPVAFAFPDVAELESAVRIRRYTVQAARKTALAFDTEQAERPAGYWTYDEARGFTILPGQSLIEGLRRATQPEASGELYAFSCYRATEYVTVLGIAQELEAANPEMARRLQRQWETRAVMSGRFHDAFLREYGSLAQPLPPRFYVPGDRLWFRNPDEHSSNVEGYEGSWVFYLGNGLFNNFWKRDKPFTFTGKCVEIFHWRHGAQYDANGKLFINEDIVEARVAETLAHPDATARILERMVRIRDPQGVYAEGGCIDATRECARWVRPGHADVTLPEYPTPGSAD</sequence>
<gene>
    <name evidence="3" type="ORF">CAL25_07880</name>
</gene>
<name>A0A261TXH3_9BORD</name>
<proteinExistence type="predicted"/>
<dbReference type="AlphaFoldDB" id="A0A261TXH3"/>
<keyword evidence="2" id="KW-0749">Sporulation</keyword>
<accession>A0A261TXH3</accession>
<evidence type="ECO:0000313" key="4">
    <source>
        <dbReference type="Proteomes" id="UP000216913"/>
    </source>
</evidence>
<dbReference type="Pfam" id="PF20085">
    <property type="entry name" value="TGL"/>
    <property type="match status" value="1"/>
</dbReference>
<dbReference type="GO" id="GO:0003810">
    <property type="term" value="F:protein-glutamine gamma-glutamyltransferase activity"/>
    <property type="evidence" value="ECO:0007669"/>
    <property type="project" value="InterPro"/>
</dbReference>
<dbReference type="InterPro" id="IPR020916">
    <property type="entry name" value="Gln_gamma-glutamylTfrase_bac"/>
</dbReference>
<evidence type="ECO:0000313" key="3">
    <source>
        <dbReference type="EMBL" id="OZI53862.1"/>
    </source>
</evidence>
<dbReference type="EMBL" id="NEVP01000004">
    <property type="protein sequence ID" value="OZI53862.1"/>
    <property type="molecule type" value="Genomic_DNA"/>
</dbReference>
<dbReference type="OrthoDB" id="8738101at2"/>
<dbReference type="GO" id="GO:0030435">
    <property type="term" value="P:sporulation resulting in formation of a cellular spore"/>
    <property type="evidence" value="ECO:0007669"/>
    <property type="project" value="UniProtKB-KW"/>
</dbReference>
<reference evidence="3 4" key="1">
    <citation type="submission" date="2017-05" db="EMBL/GenBank/DDBJ databases">
        <title>Complete and WGS of Bordetella genogroups.</title>
        <authorList>
            <person name="Spilker T."/>
            <person name="LiPuma J."/>
        </authorList>
    </citation>
    <scope>NUCLEOTIDE SEQUENCE [LARGE SCALE GENOMIC DNA]</scope>
    <source>
        <strain evidence="3 4">AU10456</strain>
    </source>
</reference>
<keyword evidence="4" id="KW-1185">Reference proteome</keyword>
<dbReference type="RefSeq" id="WP_094799364.1">
    <property type="nucleotide sequence ID" value="NZ_NEVP01000004.1"/>
</dbReference>
<evidence type="ECO:0000256" key="2">
    <source>
        <dbReference type="ARBA" id="ARBA00022969"/>
    </source>
</evidence>
<keyword evidence="1" id="KW-0808">Transferase</keyword>
<organism evidence="3 4">
    <name type="scientific">Bordetella genomosp. 5</name>
    <dbReference type="NCBI Taxonomy" id="1395608"/>
    <lineage>
        <taxon>Bacteria</taxon>
        <taxon>Pseudomonadati</taxon>
        <taxon>Pseudomonadota</taxon>
        <taxon>Betaproteobacteria</taxon>
        <taxon>Burkholderiales</taxon>
        <taxon>Alcaligenaceae</taxon>
        <taxon>Bordetella</taxon>
    </lineage>
</organism>
<evidence type="ECO:0000256" key="1">
    <source>
        <dbReference type="ARBA" id="ARBA00022679"/>
    </source>
</evidence>
<comment type="caution">
    <text evidence="3">The sequence shown here is derived from an EMBL/GenBank/DDBJ whole genome shotgun (WGS) entry which is preliminary data.</text>
</comment>